<accession>A0AAJ4VWQ3</accession>
<organism evidence="2 3">
    <name type="scientific">Paraburkholderia hospita</name>
    <dbReference type="NCBI Taxonomy" id="169430"/>
    <lineage>
        <taxon>Bacteria</taxon>
        <taxon>Pseudomonadati</taxon>
        <taxon>Pseudomonadota</taxon>
        <taxon>Betaproteobacteria</taxon>
        <taxon>Burkholderiales</taxon>
        <taxon>Burkholderiaceae</taxon>
        <taxon>Paraburkholderia</taxon>
    </lineage>
</organism>
<dbReference type="AlphaFoldDB" id="A0AAJ4VWQ3"/>
<gene>
    <name evidence="2" type="ORF">C2L64_51840</name>
</gene>
<keyword evidence="1" id="KW-1133">Transmembrane helix</keyword>
<evidence type="ECO:0000313" key="3">
    <source>
        <dbReference type="Proteomes" id="UP000236649"/>
    </source>
</evidence>
<keyword evidence="1" id="KW-0472">Membrane</keyword>
<evidence type="ECO:0000256" key="1">
    <source>
        <dbReference type="SAM" id="Phobius"/>
    </source>
</evidence>
<protein>
    <submittedName>
        <fullName evidence="2">Uncharacterized protein</fullName>
    </submittedName>
</protein>
<name>A0AAJ4VWQ3_9BURK</name>
<dbReference type="Proteomes" id="UP000236649">
    <property type="component" value="Chromosome 5"/>
</dbReference>
<sequence>MKMTHKLHPGKAGPVWGLIFGLFMCAVGVGIWCLAPMMSRPDGVDDSLAVAAVLVGAISAVYGARELYHRRR</sequence>
<dbReference type="EMBL" id="CP026109">
    <property type="protein sequence ID" value="AUT76791.1"/>
    <property type="molecule type" value="Genomic_DNA"/>
</dbReference>
<feature type="transmembrane region" description="Helical" evidence="1">
    <location>
        <begin position="12"/>
        <end position="35"/>
    </location>
</feature>
<reference evidence="2 3" key="1">
    <citation type="submission" date="2018-01" db="EMBL/GenBank/DDBJ databases">
        <title>Species boundaries and ecological features among Paraburkholderia terrae DSMZ17804T, P. hospita DSMZ17164T and P. caribensis DSMZ13236T.</title>
        <authorList>
            <person name="Pratama A.A."/>
        </authorList>
    </citation>
    <scope>NUCLEOTIDE SEQUENCE [LARGE SCALE GENOMIC DNA]</scope>
    <source>
        <strain evidence="2 3">DSM 17164</strain>
    </source>
</reference>
<evidence type="ECO:0000313" key="2">
    <source>
        <dbReference type="EMBL" id="AUT76791.1"/>
    </source>
</evidence>
<dbReference type="KEGG" id="phs:C2L64_51840"/>
<dbReference type="GeneID" id="55536694"/>
<feature type="transmembrane region" description="Helical" evidence="1">
    <location>
        <begin position="47"/>
        <end position="64"/>
    </location>
</feature>
<proteinExistence type="predicted"/>
<dbReference type="RefSeq" id="WP_086916423.1">
    <property type="nucleotide sequence ID" value="NZ_CADFGJ010000060.1"/>
</dbReference>
<keyword evidence="1" id="KW-0812">Transmembrane</keyword>